<comment type="caution">
    <text evidence="3">The sequence shown here is derived from an EMBL/GenBank/DDBJ whole genome shotgun (WGS) entry which is preliminary data.</text>
</comment>
<keyword evidence="2" id="KW-0732">Signal</keyword>
<accession>A0ABP5D618</accession>
<dbReference type="Proteomes" id="UP001499854">
    <property type="component" value="Unassembled WGS sequence"/>
</dbReference>
<protein>
    <recommendedName>
        <fullName evidence="5">DUF11 domain-containing protein</fullName>
    </recommendedName>
</protein>
<feature type="signal peptide" evidence="2">
    <location>
        <begin position="1"/>
        <end position="24"/>
    </location>
</feature>
<keyword evidence="1" id="KW-0472">Membrane</keyword>
<feature type="transmembrane region" description="Helical" evidence="1">
    <location>
        <begin position="200"/>
        <end position="221"/>
    </location>
</feature>
<sequence>MRSAATVGVLAAAAVTVGTLSTLAARAGAPPAGTSEAGSGAGAGVRVQISDDTRSAHSGDVIDYTVRVENDSAVAYPHLEVFHLVPAGFQLVDSTPAATQDGTDVRWTANVPAGHTVVFTDQVMAGTVEESEHLVPRARDAKAALAPAPASAAAAVRQFTSTACARGSSAGPALACATVRQQLTDGPDAASGTGPAAKRWQPGLLGIGLVVALFAAFSGFFRKRKDRVEED</sequence>
<evidence type="ECO:0000313" key="3">
    <source>
        <dbReference type="EMBL" id="GAA1973173.1"/>
    </source>
</evidence>
<feature type="chain" id="PRO_5045431300" description="DUF11 domain-containing protein" evidence="2">
    <location>
        <begin position="25"/>
        <end position="231"/>
    </location>
</feature>
<evidence type="ECO:0000313" key="4">
    <source>
        <dbReference type="Proteomes" id="UP001499854"/>
    </source>
</evidence>
<evidence type="ECO:0000256" key="1">
    <source>
        <dbReference type="SAM" id="Phobius"/>
    </source>
</evidence>
<gene>
    <name evidence="3" type="ORF">GCM10009838_36190</name>
</gene>
<name>A0ABP5D618_9ACTN</name>
<reference evidence="4" key="1">
    <citation type="journal article" date="2019" name="Int. J. Syst. Evol. Microbiol.">
        <title>The Global Catalogue of Microorganisms (GCM) 10K type strain sequencing project: providing services to taxonomists for standard genome sequencing and annotation.</title>
        <authorList>
            <consortium name="The Broad Institute Genomics Platform"/>
            <consortium name="The Broad Institute Genome Sequencing Center for Infectious Disease"/>
            <person name="Wu L."/>
            <person name="Ma J."/>
        </authorList>
    </citation>
    <scope>NUCLEOTIDE SEQUENCE [LARGE SCALE GENOMIC DNA]</scope>
    <source>
        <strain evidence="4">JCM 16013</strain>
    </source>
</reference>
<proteinExistence type="predicted"/>
<organism evidence="3 4">
    <name type="scientific">Catenulispora subtropica</name>
    <dbReference type="NCBI Taxonomy" id="450798"/>
    <lineage>
        <taxon>Bacteria</taxon>
        <taxon>Bacillati</taxon>
        <taxon>Actinomycetota</taxon>
        <taxon>Actinomycetes</taxon>
        <taxon>Catenulisporales</taxon>
        <taxon>Catenulisporaceae</taxon>
        <taxon>Catenulispora</taxon>
    </lineage>
</organism>
<keyword evidence="1" id="KW-0812">Transmembrane</keyword>
<keyword evidence="1" id="KW-1133">Transmembrane helix</keyword>
<keyword evidence="4" id="KW-1185">Reference proteome</keyword>
<evidence type="ECO:0008006" key="5">
    <source>
        <dbReference type="Google" id="ProtNLM"/>
    </source>
</evidence>
<dbReference type="EMBL" id="BAAAQM010000019">
    <property type="protein sequence ID" value="GAA1973173.1"/>
    <property type="molecule type" value="Genomic_DNA"/>
</dbReference>
<evidence type="ECO:0000256" key="2">
    <source>
        <dbReference type="SAM" id="SignalP"/>
    </source>
</evidence>